<sequence length="131" mass="15322">MKRIIWILTLLLFLVASNMQLIHASEMKNESINNEHSMHIEDDSIFCDVSEDGEKQENDDCYLDIIWDKQISSNQLKLETIKIFNLISFSAFQSDEPIVEIKLNSRQHSPPDIFFQKSSYSNLSWIIKNLN</sequence>
<reference evidence="1" key="1">
    <citation type="journal article" date="2012" name="Science">
        <title>Fermentation, hydrogen, and sulfur metabolism in multiple uncultivated bacterial phyla.</title>
        <authorList>
            <person name="Wrighton K.C."/>
            <person name="Thomas B.C."/>
            <person name="Sharon I."/>
            <person name="Miller C.S."/>
            <person name="Castelle C.J."/>
            <person name="VerBerkmoes N.C."/>
            <person name="Wilkins M.J."/>
            <person name="Hettich R.L."/>
            <person name="Lipton M.S."/>
            <person name="Williams K.H."/>
            <person name="Long P.E."/>
            <person name="Banfield J.F."/>
        </authorList>
    </citation>
    <scope>NUCLEOTIDE SEQUENCE [LARGE SCALE GENOMIC DNA]</scope>
</reference>
<dbReference type="AlphaFoldDB" id="K2FEB1"/>
<accession>K2FEB1</accession>
<proteinExistence type="predicted"/>
<gene>
    <name evidence="1" type="ORF">ACD_2C00156G0001</name>
</gene>
<organism evidence="1">
    <name type="scientific">uncultured bacterium</name>
    <name type="common">gcode 4</name>
    <dbReference type="NCBI Taxonomy" id="1234023"/>
    <lineage>
        <taxon>Bacteria</taxon>
        <taxon>environmental samples</taxon>
    </lineage>
</organism>
<comment type="caution">
    <text evidence="1">The sequence shown here is derived from an EMBL/GenBank/DDBJ whole genome shotgun (WGS) entry which is preliminary data.</text>
</comment>
<name>K2FEB1_9BACT</name>
<dbReference type="EMBL" id="AMFJ01000156">
    <property type="protein sequence ID" value="EKE29511.1"/>
    <property type="molecule type" value="Genomic_DNA"/>
</dbReference>
<evidence type="ECO:0000313" key="1">
    <source>
        <dbReference type="EMBL" id="EKE29511.1"/>
    </source>
</evidence>
<protein>
    <submittedName>
        <fullName evidence="1">Uncharacterized protein</fullName>
    </submittedName>
</protein>